<gene>
    <name evidence="2" type="ORF">COY14_01585</name>
</gene>
<organism evidence="2 3">
    <name type="scientific">Candidatus Roizmanbacteria bacterium CG_4_10_14_0_2_um_filter_36_9</name>
    <dbReference type="NCBI Taxonomy" id="1974823"/>
    <lineage>
        <taxon>Bacteria</taxon>
        <taxon>Candidatus Roizmaniibacteriota</taxon>
    </lineage>
</organism>
<name>A0A2M7U4V9_9BACT</name>
<dbReference type="Proteomes" id="UP000230027">
    <property type="component" value="Unassembled WGS sequence"/>
</dbReference>
<evidence type="ECO:0000313" key="2">
    <source>
        <dbReference type="EMBL" id="PIZ65854.1"/>
    </source>
</evidence>
<accession>A0A2M7U4V9</accession>
<comment type="caution">
    <text evidence="2">The sequence shown here is derived from an EMBL/GenBank/DDBJ whole genome shotgun (WGS) entry which is preliminary data.</text>
</comment>
<proteinExistence type="predicted"/>
<dbReference type="EMBL" id="PFOD01000033">
    <property type="protein sequence ID" value="PIZ65854.1"/>
    <property type="molecule type" value="Genomic_DNA"/>
</dbReference>
<reference evidence="3" key="1">
    <citation type="submission" date="2017-09" db="EMBL/GenBank/DDBJ databases">
        <title>Depth-based differentiation of microbial function through sediment-hosted aquifers and enrichment of novel symbionts in the deep terrestrial subsurface.</title>
        <authorList>
            <person name="Probst A.J."/>
            <person name="Ladd B."/>
            <person name="Jarett J.K."/>
            <person name="Geller-Mcgrath D.E."/>
            <person name="Sieber C.M.K."/>
            <person name="Emerson J.B."/>
            <person name="Anantharaman K."/>
            <person name="Thomas B.C."/>
            <person name="Malmstrom R."/>
            <person name="Stieglmeier M."/>
            <person name="Klingl A."/>
            <person name="Woyke T."/>
            <person name="Ryan C.M."/>
            <person name="Banfield J.F."/>
        </authorList>
    </citation>
    <scope>NUCLEOTIDE SEQUENCE [LARGE SCALE GENOMIC DNA]</scope>
</reference>
<protein>
    <submittedName>
        <fullName evidence="2">Uncharacterized protein</fullName>
    </submittedName>
</protein>
<keyword evidence="1" id="KW-0472">Membrane</keyword>
<feature type="transmembrane region" description="Helical" evidence="1">
    <location>
        <begin position="12"/>
        <end position="30"/>
    </location>
</feature>
<evidence type="ECO:0000313" key="3">
    <source>
        <dbReference type="Proteomes" id="UP000230027"/>
    </source>
</evidence>
<evidence type="ECO:0000256" key="1">
    <source>
        <dbReference type="SAM" id="Phobius"/>
    </source>
</evidence>
<dbReference type="AlphaFoldDB" id="A0A2M7U4V9"/>
<feature type="transmembrane region" description="Helical" evidence="1">
    <location>
        <begin position="50"/>
        <end position="73"/>
    </location>
</feature>
<sequence>MKWIENFNLTQGLSLVSIPIVGYVSAFFYLSGKYSFYDLPIFFVEINTELAIFASLVVVIVILSISLSIYLYYN</sequence>
<keyword evidence="1" id="KW-1133">Transmembrane helix</keyword>
<keyword evidence="1" id="KW-0812">Transmembrane</keyword>